<evidence type="ECO:0000313" key="2">
    <source>
        <dbReference type="EMBL" id="MCF0063238.1"/>
    </source>
</evidence>
<dbReference type="InterPro" id="IPR018634">
    <property type="entry name" value="ChrB_C"/>
</dbReference>
<reference evidence="2" key="1">
    <citation type="submission" date="2021-12" db="EMBL/GenBank/DDBJ databases">
        <title>Novel species in genus Dyadobacter.</title>
        <authorList>
            <person name="Ma C."/>
        </authorList>
    </citation>
    <scope>NUCLEOTIDE SEQUENCE</scope>
    <source>
        <strain evidence="2">LJ419</strain>
    </source>
</reference>
<gene>
    <name evidence="2" type="ORF">LXM26_17145</name>
</gene>
<accession>A0A9X1TM87</accession>
<evidence type="ECO:0000313" key="3">
    <source>
        <dbReference type="Proteomes" id="UP001139000"/>
    </source>
</evidence>
<dbReference type="Pfam" id="PF09828">
    <property type="entry name" value="ChrB_C"/>
    <property type="match status" value="1"/>
</dbReference>
<name>A0A9X1TM87_9BACT</name>
<dbReference type="EMBL" id="JAJTTC010000004">
    <property type="protein sequence ID" value="MCF0063238.1"/>
    <property type="molecule type" value="Genomic_DNA"/>
</dbReference>
<dbReference type="RefSeq" id="WP_234656257.1">
    <property type="nucleotide sequence ID" value="NZ_CP094997.1"/>
</dbReference>
<comment type="caution">
    <text evidence="2">The sequence shown here is derived from an EMBL/GenBank/DDBJ whole genome shotgun (WGS) entry which is preliminary data.</text>
</comment>
<sequence length="36" mass="4097">MNWITRQQPKIDGITCAWPIKNTVDKIEGAQDGRIV</sequence>
<organism evidence="2 3">
    <name type="scientific">Dyadobacter chenwenxiniae</name>
    <dbReference type="NCBI Taxonomy" id="2906456"/>
    <lineage>
        <taxon>Bacteria</taxon>
        <taxon>Pseudomonadati</taxon>
        <taxon>Bacteroidota</taxon>
        <taxon>Cytophagia</taxon>
        <taxon>Cytophagales</taxon>
        <taxon>Spirosomataceae</taxon>
        <taxon>Dyadobacter</taxon>
    </lineage>
</organism>
<dbReference type="Proteomes" id="UP001139000">
    <property type="component" value="Unassembled WGS sequence"/>
</dbReference>
<feature type="domain" description="ChrB C-terminal" evidence="1">
    <location>
        <begin position="3"/>
        <end position="26"/>
    </location>
</feature>
<keyword evidence="3" id="KW-1185">Reference proteome</keyword>
<proteinExistence type="predicted"/>
<protein>
    <submittedName>
        <fullName evidence="2">Chromate resistance protein</fullName>
    </submittedName>
</protein>
<dbReference type="AlphaFoldDB" id="A0A9X1TM87"/>
<evidence type="ECO:0000259" key="1">
    <source>
        <dbReference type="Pfam" id="PF09828"/>
    </source>
</evidence>